<dbReference type="Gene3D" id="2.170.150.70">
    <property type="match status" value="1"/>
</dbReference>
<name>A0A177DZL3_ALTAL</name>
<organism evidence="5 6">
    <name type="scientific">Alternaria alternata</name>
    <name type="common">Alternaria rot fungus</name>
    <name type="synonym">Torula alternata</name>
    <dbReference type="NCBI Taxonomy" id="5599"/>
    <lineage>
        <taxon>Eukaryota</taxon>
        <taxon>Fungi</taxon>
        <taxon>Dikarya</taxon>
        <taxon>Ascomycota</taxon>
        <taxon>Pezizomycotina</taxon>
        <taxon>Dothideomycetes</taxon>
        <taxon>Pleosporomycetidae</taxon>
        <taxon>Pleosporales</taxon>
        <taxon>Pleosporineae</taxon>
        <taxon>Pleosporaceae</taxon>
        <taxon>Alternaria</taxon>
        <taxon>Alternaria sect. Alternaria</taxon>
        <taxon>Alternaria alternata complex</taxon>
    </lineage>
</organism>
<dbReference type="EMBL" id="KV441470">
    <property type="protein sequence ID" value="OAG24928.1"/>
    <property type="molecule type" value="Genomic_DNA"/>
</dbReference>
<keyword evidence="6" id="KW-1185">Reference proteome</keyword>
<dbReference type="SUPFAM" id="SSF51316">
    <property type="entry name" value="Mss4-like"/>
    <property type="match status" value="1"/>
</dbReference>
<dbReference type="Pfam" id="PF04828">
    <property type="entry name" value="GFA"/>
    <property type="match status" value="1"/>
</dbReference>
<dbReference type="InterPro" id="IPR052355">
    <property type="entry name" value="CENP-V-like"/>
</dbReference>
<evidence type="ECO:0000256" key="2">
    <source>
        <dbReference type="ARBA" id="ARBA00022723"/>
    </source>
</evidence>
<dbReference type="GO" id="GO:0046872">
    <property type="term" value="F:metal ion binding"/>
    <property type="evidence" value="ECO:0007669"/>
    <property type="project" value="UniProtKB-KW"/>
</dbReference>
<dbReference type="Proteomes" id="UP000077248">
    <property type="component" value="Unassembled WGS sequence"/>
</dbReference>
<sequence>MTDPAPTKPPLPVFDPQNCQTYPASCHCGIVQYSVLLSPPLAESKVVSCNCSICTRNGYLLVYPERSQLQVKSGEEMLRGYSFGRKRNLHRFCGSCGSAVWFDPRMAEFGDAPPDLLGVNVRMLHGVKVEELDVVHVEDTNL</sequence>
<dbReference type="InterPro" id="IPR011057">
    <property type="entry name" value="Mss4-like_sf"/>
</dbReference>
<evidence type="ECO:0000256" key="1">
    <source>
        <dbReference type="ARBA" id="ARBA00005495"/>
    </source>
</evidence>
<dbReference type="InterPro" id="IPR006913">
    <property type="entry name" value="CENP-V/GFA"/>
</dbReference>
<evidence type="ECO:0000313" key="5">
    <source>
        <dbReference type="EMBL" id="OAG24928.1"/>
    </source>
</evidence>
<reference evidence="5 6" key="1">
    <citation type="submission" date="2016-05" db="EMBL/GenBank/DDBJ databases">
        <title>Comparative analysis of secretome profiles of manganese(II)-oxidizing ascomycete fungi.</title>
        <authorList>
            <consortium name="DOE Joint Genome Institute"/>
            <person name="Zeiner C.A."/>
            <person name="Purvine S.O."/>
            <person name="Zink E.M."/>
            <person name="Wu S."/>
            <person name="Pasa-Tolic L."/>
            <person name="Chaput D.L."/>
            <person name="Haridas S."/>
            <person name="Grigoriev I.V."/>
            <person name="Santelli C.M."/>
            <person name="Hansel C.M."/>
        </authorList>
    </citation>
    <scope>NUCLEOTIDE SEQUENCE [LARGE SCALE GENOMIC DNA]</scope>
    <source>
        <strain evidence="5 6">SRC1lrK2f</strain>
    </source>
</reference>
<evidence type="ECO:0000259" key="4">
    <source>
        <dbReference type="PROSITE" id="PS51891"/>
    </source>
</evidence>
<dbReference type="PANTHER" id="PTHR28620:SF1">
    <property type="entry name" value="CENP-V_GFA DOMAIN-CONTAINING PROTEIN"/>
    <property type="match status" value="1"/>
</dbReference>
<dbReference type="OMA" id="CHCGIVQ"/>
<evidence type="ECO:0000256" key="3">
    <source>
        <dbReference type="ARBA" id="ARBA00022833"/>
    </source>
</evidence>
<dbReference type="RefSeq" id="XP_018390349.1">
    <property type="nucleotide sequence ID" value="XM_018531086.1"/>
</dbReference>
<dbReference type="STRING" id="5599.A0A177DZL3"/>
<protein>
    <recommendedName>
        <fullName evidence="4">CENP-V/GFA domain-containing protein</fullName>
    </recommendedName>
</protein>
<feature type="domain" description="CENP-V/GFA" evidence="4">
    <location>
        <begin position="22"/>
        <end position="142"/>
    </location>
</feature>
<keyword evidence="3" id="KW-0862">Zinc</keyword>
<comment type="similarity">
    <text evidence="1">Belongs to the Gfa family.</text>
</comment>
<accession>A0A177DZL3</accession>
<evidence type="ECO:0000313" key="6">
    <source>
        <dbReference type="Proteomes" id="UP000077248"/>
    </source>
</evidence>
<dbReference type="PROSITE" id="PS51891">
    <property type="entry name" value="CENP_V_GFA"/>
    <property type="match status" value="1"/>
</dbReference>
<dbReference type="GeneID" id="29116680"/>
<keyword evidence="2" id="KW-0479">Metal-binding</keyword>
<proteinExistence type="inferred from homology"/>
<dbReference type="KEGG" id="aalt:CC77DRAFT_290992"/>
<dbReference type="VEuPathDB" id="FungiDB:CC77DRAFT_290992"/>
<dbReference type="GO" id="GO:0016846">
    <property type="term" value="F:carbon-sulfur lyase activity"/>
    <property type="evidence" value="ECO:0007669"/>
    <property type="project" value="InterPro"/>
</dbReference>
<gene>
    <name evidence="5" type="ORF">CC77DRAFT_290992</name>
</gene>
<dbReference type="AlphaFoldDB" id="A0A177DZL3"/>
<dbReference type="PANTHER" id="PTHR28620">
    <property type="entry name" value="CENTROMERE PROTEIN V"/>
    <property type="match status" value="1"/>
</dbReference>